<evidence type="ECO:0000313" key="1">
    <source>
        <dbReference type="EMBL" id="MBE1514913.1"/>
    </source>
</evidence>
<sequence>MESEPNAASAGATLSPALAAAREASQELLDRLDEDPRTRLLLEAEMAEYAQREAAWPSESVRKHRLIAVRHEGKTFYPAFQIDPVRREPREWVPAMIGLLKEAELTGRSFAMWAANSCPRFGGAIPADRADDPDFLTKAAGSLADI</sequence>
<name>A0ABR9J7D8_9MICC</name>
<accession>A0ABR9J7D8</accession>
<gene>
    <name evidence="1" type="ORF">H4W26_001668</name>
</gene>
<dbReference type="Proteomes" id="UP000636579">
    <property type="component" value="Unassembled WGS sequence"/>
</dbReference>
<protein>
    <submittedName>
        <fullName evidence="1">RNase H-like HicB family nuclease</fullName>
    </submittedName>
</protein>
<comment type="caution">
    <text evidence="1">The sequence shown here is derived from an EMBL/GenBank/DDBJ whole genome shotgun (WGS) entry which is preliminary data.</text>
</comment>
<evidence type="ECO:0000313" key="2">
    <source>
        <dbReference type="Proteomes" id="UP000636579"/>
    </source>
</evidence>
<proteinExistence type="predicted"/>
<organism evidence="1 2">
    <name type="scientific">Nesterenkonia halotolerans</name>
    <dbReference type="NCBI Taxonomy" id="225325"/>
    <lineage>
        <taxon>Bacteria</taxon>
        <taxon>Bacillati</taxon>
        <taxon>Actinomycetota</taxon>
        <taxon>Actinomycetes</taxon>
        <taxon>Micrococcales</taxon>
        <taxon>Micrococcaceae</taxon>
        <taxon>Nesterenkonia</taxon>
    </lineage>
</organism>
<dbReference type="RefSeq" id="WP_192591603.1">
    <property type="nucleotide sequence ID" value="NZ_JADBEE010000001.1"/>
</dbReference>
<dbReference type="EMBL" id="JADBEE010000001">
    <property type="protein sequence ID" value="MBE1514913.1"/>
    <property type="molecule type" value="Genomic_DNA"/>
</dbReference>
<keyword evidence="2" id="KW-1185">Reference proteome</keyword>
<reference evidence="1 2" key="1">
    <citation type="submission" date="2020-10" db="EMBL/GenBank/DDBJ databases">
        <title>Sequencing the genomes of 1000 actinobacteria strains.</title>
        <authorList>
            <person name="Klenk H.-P."/>
        </authorList>
    </citation>
    <scope>NUCLEOTIDE SEQUENCE [LARGE SCALE GENOMIC DNA]</scope>
    <source>
        <strain evidence="1 2">DSM 15474</strain>
    </source>
</reference>